<dbReference type="InterPro" id="IPR045087">
    <property type="entry name" value="Cu-oxidase_fam"/>
</dbReference>
<sequence>MPTRRTVMKAGGAVLLPAAAYGTSALAAAWPNERGARPVRAEVPEPFSVRMPLPATLKPVARSSTTDYYVMTARKANAQILRGATTEIYGYDGQFPGPTIRARAGRRVVLAQTNQLDMDTAVHLHGGHTPPASDGFPLDVIAPGKTRIYEYPNRQQATTLWYHDHAHHMEAEHVYRGLHGFYLIEDPAEAELGLPSGEFDVPIMLRDARFADDGSLHFVAEDFQNRTTILTNGRPQPYFPVAARRYRFRLLNGSNLRSFVLRLGAGEEMAQIGTDGGLLGAPATTREIRISPGERVEVVVDFTGREGSQVILADDHAGPVLRFDVGAPAYDASRVPAVLRPLPPLGEPDVVRQMSLGIDPQDFTFKINGKVFDPHRVDTTIRRGDTEVWEVTNGDTFTIPHNFHMHLVQFRVLSRNGRPPVPAEGGWKDTVPLQPGETVRLQATFTGPAGRYVYHCHLIDHSSHAMMATMEIVD</sequence>
<reference evidence="14 15" key="1">
    <citation type="submission" date="2016-09" db="EMBL/GenBank/DDBJ databases">
        <title>Couchioplanes caeruleus draft genome sequence.</title>
        <authorList>
            <person name="Sheehan J."/>
            <person name="Caffrey P."/>
        </authorList>
    </citation>
    <scope>NUCLEOTIDE SEQUENCE [LARGE SCALE GENOMIC DNA]</scope>
    <source>
        <strain evidence="14 15">DSM 43634</strain>
    </source>
</reference>
<evidence type="ECO:0000259" key="11">
    <source>
        <dbReference type="Pfam" id="PF00394"/>
    </source>
</evidence>
<dbReference type="Gene3D" id="2.60.40.420">
    <property type="entry name" value="Cupredoxins - blue copper proteins"/>
    <property type="match status" value="3"/>
</dbReference>
<evidence type="ECO:0000256" key="2">
    <source>
        <dbReference type="ARBA" id="ARBA00011245"/>
    </source>
</evidence>
<dbReference type="EMBL" id="MEIA01000500">
    <property type="protein sequence ID" value="OJF10167.1"/>
    <property type="molecule type" value="Genomic_DNA"/>
</dbReference>
<gene>
    <name evidence="14" type="ORF">BG844_33530</name>
</gene>
<protein>
    <recommendedName>
        <fullName evidence="6">Multicopper oxidase CueO</fullName>
        <ecNumber evidence="5">1.16.3.4</ecNumber>
    </recommendedName>
    <alternativeName>
        <fullName evidence="7">Copper efflux oxidase</fullName>
    </alternativeName>
    <alternativeName>
        <fullName evidence="8">Cuprous oxidase</fullName>
    </alternativeName>
</protein>
<organism evidence="14 15">
    <name type="scientific">Couchioplanes caeruleus subsp. caeruleus</name>
    <dbReference type="NCBI Taxonomy" id="56427"/>
    <lineage>
        <taxon>Bacteria</taxon>
        <taxon>Bacillati</taxon>
        <taxon>Actinomycetota</taxon>
        <taxon>Actinomycetes</taxon>
        <taxon>Micromonosporales</taxon>
        <taxon>Micromonosporaceae</taxon>
        <taxon>Couchioplanes</taxon>
    </lineage>
</organism>
<dbReference type="Pfam" id="PF07732">
    <property type="entry name" value="Cu-oxidase_3"/>
    <property type="match status" value="1"/>
</dbReference>
<evidence type="ECO:0000256" key="10">
    <source>
        <dbReference type="SAM" id="SignalP"/>
    </source>
</evidence>
<comment type="catalytic activity">
    <reaction evidence="9">
        <text>4 Cu(+) + O2 + 4 H(+) = 4 Cu(2+) + 2 H2O</text>
        <dbReference type="Rhea" id="RHEA:30083"/>
        <dbReference type="ChEBI" id="CHEBI:15377"/>
        <dbReference type="ChEBI" id="CHEBI:15378"/>
        <dbReference type="ChEBI" id="CHEBI:15379"/>
        <dbReference type="ChEBI" id="CHEBI:29036"/>
        <dbReference type="ChEBI" id="CHEBI:49552"/>
        <dbReference type="EC" id="1.16.3.4"/>
    </reaction>
    <physiologicalReaction direction="left-to-right" evidence="9">
        <dbReference type="Rhea" id="RHEA:30084"/>
    </physiologicalReaction>
</comment>
<evidence type="ECO:0000313" key="15">
    <source>
        <dbReference type="Proteomes" id="UP000182486"/>
    </source>
</evidence>
<keyword evidence="15" id="KW-1185">Reference proteome</keyword>
<dbReference type="RefSeq" id="WP_071809445.1">
    <property type="nucleotide sequence ID" value="NZ_MEIA01000500.1"/>
</dbReference>
<feature type="domain" description="Plastocyanin-like" evidence="12">
    <location>
        <begin position="353"/>
        <end position="471"/>
    </location>
</feature>
<evidence type="ECO:0000313" key="14">
    <source>
        <dbReference type="EMBL" id="OJF10167.1"/>
    </source>
</evidence>
<dbReference type="InterPro" id="IPR002355">
    <property type="entry name" value="Cu_oxidase_Cu_BS"/>
</dbReference>
<feature type="domain" description="Plastocyanin-like" evidence="13">
    <location>
        <begin position="74"/>
        <end position="188"/>
    </location>
</feature>
<keyword evidence="10" id="KW-0732">Signal</keyword>
<evidence type="ECO:0000256" key="8">
    <source>
        <dbReference type="ARBA" id="ARBA00043090"/>
    </source>
</evidence>
<dbReference type="Proteomes" id="UP000182486">
    <property type="component" value="Unassembled WGS sequence"/>
</dbReference>
<comment type="caution">
    <text evidence="14">The sequence shown here is derived from an EMBL/GenBank/DDBJ whole genome shotgun (WGS) entry which is preliminary data.</text>
</comment>
<dbReference type="InterPro" id="IPR008972">
    <property type="entry name" value="Cupredoxin"/>
</dbReference>
<dbReference type="CDD" id="cd13890">
    <property type="entry name" value="CuRO_3_CueO_FtsP"/>
    <property type="match status" value="1"/>
</dbReference>
<dbReference type="InterPro" id="IPR001117">
    <property type="entry name" value="Cu-oxidase_2nd"/>
</dbReference>
<evidence type="ECO:0000259" key="13">
    <source>
        <dbReference type="Pfam" id="PF07732"/>
    </source>
</evidence>
<dbReference type="PROSITE" id="PS00080">
    <property type="entry name" value="MULTICOPPER_OXIDASE2"/>
    <property type="match status" value="1"/>
</dbReference>
<comment type="subunit">
    <text evidence="2">Monomer.</text>
</comment>
<proteinExistence type="inferred from homology"/>
<evidence type="ECO:0000256" key="4">
    <source>
        <dbReference type="ARBA" id="ARBA00023002"/>
    </source>
</evidence>
<comment type="similarity">
    <text evidence="1">Belongs to the multicopper oxidase family.</text>
</comment>
<feature type="domain" description="Plastocyanin-like" evidence="11">
    <location>
        <begin position="243"/>
        <end position="310"/>
    </location>
</feature>
<evidence type="ECO:0000256" key="3">
    <source>
        <dbReference type="ARBA" id="ARBA00022723"/>
    </source>
</evidence>
<dbReference type="PANTHER" id="PTHR48267:SF1">
    <property type="entry name" value="BILIRUBIN OXIDASE"/>
    <property type="match status" value="1"/>
</dbReference>
<evidence type="ECO:0000256" key="9">
    <source>
        <dbReference type="ARBA" id="ARBA00048092"/>
    </source>
</evidence>
<evidence type="ECO:0000256" key="7">
    <source>
        <dbReference type="ARBA" id="ARBA00042896"/>
    </source>
</evidence>
<evidence type="ECO:0000256" key="6">
    <source>
        <dbReference type="ARBA" id="ARBA00041027"/>
    </source>
</evidence>
<accession>A0A1K0FBE4</accession>
<dbReference type="EC" id="1.16.3.4" evidence="5"/>
<keyword evidence="3" id="KW-0479">Metal-binding</keyword>
<dbReference type="GO" id="GO:0016491">
    <property type="term" value="F:oxidoreductase activity"/>
    <property type="evidence" value="ECO:0007669"/>
    <property type="project" value="UniProtKB-KW"/>
</dbReference>
<dbReference type="InterPro" id="IPR006311">
    <property type="entry name" value="TAT_signal"/>
</dbReference>
<dbReference type="AlphaFoldDB" id="A0A1K0FBE4"/>
<feature type="chain" id="PRO_5009663623" description="Multicopper oxidase CueO" evidence="10">
    <location>
        <begin position="28"/>
        <end position="474"/>
    </location>
</feature>
<name>A0A1K0FBE4_9ACTN</name>
<dbReference type="InterPro" id="IPR011706">
    <property type="entry name" value="Cu-oxidase_C"/>
</dbReference>
<evidence type="ECO:0000259" key="12">
    <source>
        <dbReference type="Pfam" id="PF07731"/>
    </source>
</evidence>
<dbReference type="InterPro" id="IPR011707">
    <property type="entry name" value="Cu-oxidase-like_N"/>
</dbReference>
<dbReference type="Pfam" id="PF00394">
    <property type="entry name" value="Cu-oxidase"/>
    <property type="match status" value="1"/>
</dbReference>
<dbReference type="GO" id="GO:0005507">
    <property type="term" value="F:copper ion binding"/>
    <property type="evidence" value="ECO:0007669"/>
    <property type="project" value="InterPro"/>
</dbReference>
<keyword evidence="4" id="KW-0560">Oxidoreductase</keyword>
<feature type="signal peptide" evidence="10">
    <location>
        <begin position="1"/>
        <end position="27"/>
    </location>
</feature>
<dbReference type="SUPFAM" id="SSF49503">
    <property type="entry name" value="Cupredoxins"/>
    <property type="match status" value="3"/>
</dbReference>
<evidence type="ECO:0000256" key="1">
    <source>
        <dbReference type="ARBA" id="ARBA00010609"/>
    </source>
</evidence>
<dbReference type="PANTHER" id="PTHR48267">
    <property type="entry name" value="CUPREDOXIN SUPERFAMILY PROTEIN"/>
    <property type="match status" value="1"/>
</dbReference>
<dbReference type="Pfam" id="PF07731">
    <property type="entry name" value="Cu-oxidase_2"/>
    <property type="match status" value="1"/>
</dbReference>
<dbReference type="PROSITE" id="PS51318">
    <property type="entry name" value="TAT"/>
    <property type="match status" value="1"/>
</dbReference>
<evidence type="ECO:0000256" key="5">
    <source>
        <dbReference type="ARBA" id="ARBA00038978"/>
    </source>
</evidence>